<evidence type="ECO:0000313" key="14">
    <source>
        <dbReference type="EMBL" id="HIU33910.1"/>
    </source>
</evidence>
<keyword evidence="9" id="KW-0902">Two-component regulatory system</keyword>
<dbReference type="InterPro" id="IPR050428">
    <property type="entry name" value="TCS_sensor_his_kinase"/>
</dbReference>
<keyword evidence="6 11" id="KW-0812">Transmembrane</keyword>
<dbReference type="Gene3D" id="1.10.287.130">
    <property type="match status" value="1"/>
</dbReference>
<dbReference type="Gene3D" id="3.30.565.10">
    <property type="entry name" value="Histidine kinase-like ATPase, C-terminal domain"/>
    <property type="match status" value="1"/>
</dbReference>
<dbReference type="PRINTS" id="PR00344">
    <property type="entry name" value="BCTRLSENSOR"/>
</dbReference>
<comment type="caution">
    <text evidence="14">The sequence shown here is derived from an EMBL/GenBank/DDBJ whole genome shotgun (WGS) entry which is preliminary data.</text>
</comment>
<feature type="domain" description="Histidine kinase" evidence="12">
    <location>
        <begin position="232"/>
        <end position="445"/>
    </location>
</feature>
<dbReference type="Pfam" id="PF00512">
    <property type="entry name" value="HisKA"/>
    <property type="match status" value="1"/>
</dbReference>
<dbReference type="EMBL" id="DVMU01000112">
    <property type="protein sequence ID" value="HIU33910.1"/>
    <property type="molecule type" value="Genomic_DNA"/>
</dbReference>
<evidence type="ECO:0000256" key="5">
    <source>
        <dbReference type="ARBA" id="ARBA00022679"/>
    </source>
</evidence>
<evidence type="ECO:0000256" key="6">
    <source>
        <dbReference type="ARBA" id="ARBA00022692"/>
    </source>
</evidence>
<evidence type="ECO:0000313" key="15">
    <source>
        <dbReference type="Proteomes" id="UP000824072"/>
    </source>
</evidence>
<dbReference type="Pfam" id="PF00672">
    <property type="entry name" value="HAMP"/>
    <property type="match status" value="1"/>
</dbReference>
<dbReference type="SMART" id="SM00387">
    <property type="entry name" value="HATPase_c"/>
    <property type="match status" value="1"/>
</dbReference>
<evidence type="ECO:0000256" key="11">
    <source>
        <dbReference type="SAM" id="Phobius"/>
    </source>
</evidence>
<name>A0A9D1LBZ2_9FIRM</name>
<dbReference type="EC" id="2.7.13.3" evidence="3"/>
<sequence>MRRLSIKLRVTIWYTLLVALIAGLALCTLFFSGQAMVRSYYEEALAGTARLATDDIRYDDGELEIDRNLDELPTVRVTLFSLYGDLLYGKLRFELPFVEGEFRKVTDRSGESWTVQDTLLTFEEGESIWLRCYISSDAGANLFHYGAEIIAWIVPALVALASVGGFLITRRAFRPVVQIARTAESIADGNDLKKRIALEGARDEIYRLSQVFDAMLDRLERAFERERRFTSDASHELRTPVAAILAQADFALSPAAKEEDRVEALEDVRARAGQMSELLGKLLALSRMDAGHTPLRREKVDVRMLLEVALEECADAAREKNLSLEMIPGEEMEADWDPLLVTQAVLNLVGNAVKYTCPGGHVRVGAKDAGEFVEISVEDDGPGIAPEHVEHVFERFYQADASRHNGSGLGLSLVLRIAQLHGGTAQVRSEPGRGSCFSLQLPKGEKER</sequence>
<evidence type="ECO:0000256" key="7">
    <source>
        <dbReference type="ARBA" id="ARBA00022777"/>
    </source>
</evidence>
<evidence type="ECO:0000256" key="2">
    <source>
        <dbReference type="ARBA" id="ARBA00004370"/>
    </source>
</evidence>
<feature type="transmembrane region" description="Helical" evidence="11">
    <location>
        <begin position="12"/>
        <end position="31"/>
    </location>
</feature>
<evidence type="ECO:0000259" key="12">
    <source>
        <dbReference type="PROSITE" id="PS50109"/>
    </source>
</evidence>
<dbReference type="InterPro" id="IPR036890">
    <property type="entry name" value="HATPase_C_sf"/>
</dbReference>
<dbReference type="PROSITE" id="PS50885">
    <property type="entry name" value="HAMP"/>
    <property type="match status" value="1"/>
</dbReference>
<dbReference type="GO" id="GO:0000155">
    <property type="term" value="F:phosphorelay sensor kinase activity"/>
    <property type="evidence" value="ECO:0007669"/>
    <property type="project" value="InterPro"/>
</dbReference>
<dbReference type="InterPro" id="IPR003661">
    <property type="entry name" value="HisK_dim/P_dom"/>
</dbReference>
<evidence type="ECO:0000256" key="1">
    <source>
        <dbReference type="ARBA" id="ARBA00000085"/>
    </source>
</evidence>
<dbReference type="SUPFAM" id="SSF55874">
    <property type="entry name" value="ATPase domain of HSP90 chaperone/DNA topoisomerase II/histidine kinase"/>
    <property type="match status" value="1"/>
</dbReference>
<evidence type="ECO:0000256" key="8">
    <source>
        <dbReference type="ARBA" id="ARBA00022989"/>
    </source>
</evidence>
<gene>
    <name evidence="14" type="ORF">IAB02_05050</name>
</gene>
<keyword evidence="7 14" id="KW-0418">Kinase</keyword>
<keyword evidence="10 11" id="KW-0472">Membrane</keyword>
<dbReference type="GO" id="GO:0005886">
    <property type="term" value="C:plasma membrane"/>
    <property type="evidence" value="ECO:0007669"/>
    <property type="project" value="TreeGrafter"/>
</dbReference>
<dbReference type="PANTHER" id="PTHR45436:SF5">
    <property type="entry name" value="SENSOR HISTIDINE KINASE TRCS"/>
    <property type="match status" value="1"/>
</dbReference>
<dbReference type="InterPro" id="IPR036097">
    <property type="entry name" value="HisK_dim/P_sf"/>
</dbReference>
<dbReference type="InterPro" id="IPR003660">
    <property type="entry name" value="HAMP_dom"/>
</dbReference>
<dbReference type="SMART" id="SM00304">
    <property type="entry name" value="HAMP"/>
    <property type="match status" value="1"/>
</dbReference>
<protein>
    <recommendedName>
        <fullName evidence="3">histidine kinase</fullName>
        <ecNumber evidence="3">2.7.13.3</ecNumber>
    </recommendedName>
</protein>
<accession>A0A9D1LBZ2</accession>
<feature type="domain" description="HAMP" evidence="13">
    <location>
        <begin position="170"/>
        <end position="224"/>
    </location>
</feature>
<dbReference type="SUPFAM" id="SSF158472">
    <property type="entry name" value="HAMP domain-like"/>
    <property type="match status" value="1"/>
</dbReference>
<comment type="subcellular location">
    <subcellularLocation>
        <location evidence="2">Membrane</location>
    </subcellularLocation>
</comment>
<evidence type="ECO:0000256" key="9">
    <source>
        <dbReference type="ARBA" id="ARBA00023012"/>
    </source>
</evidence>
<dbReference type="Gene3D" id="6.10.340.10">
    <property type="match status" value="1"/>
</dbReference>
<dbReference type="AlphaFoldDB" id="A0A9D1LBZ2"/>
<proteinExistence type="predicted"/>
<dbReference type="PROSITE" id="PS50109">
    <property type="entry name" value="HIS_KIN"/>
    <property type="match status" value="1"/>
</dbReference>
<reference evidence="14" key="2">
    <citation type="journal article" date="2021" name="PeerJ">
        <title>Extensive microbial diversity within the chicken gut microbiome revealed by metagenomics and culture.</title>
        <authorList>
            <person name="Gilroy R."/>
            <person name="Ravi A."/>
            <person name="Getino M."/>
            <person name="Pursley I."/>
            <person name="Horton D.L."/>
            <person name="Alikhan N.F."/>
            <person name="Baker D."/>
            <person name="Gharbi K."/>
            <person name="Hall N."/>
            <person name="Watson M."/>
            <person name="Adriaenssens E.M."/>
            <person name="Foster-Nyarko E."/>
            <person name="Jarju S."/>
            <person name="Secka A."/>
            <person name="Antonio M."/>
            <person name="Oren A."/>
            <person name="Chaudhuri R.R."/>
            <person name="La Ragione R."/>
            <person name="Hildebrand F."/>
            <person name="Pallen M.J."/>
        </authorList>
    </citation>
    <scope>NUCLEOTIDE SEQUENCE</scope>
    <source>
        <strain evidence="14">ChiHcec3-11533</strain>
    </source>
</reference>
<dbReference type="SMART" id="SM00388">
    <property type="entry name" value="HisKA"/>
    <property type="match status" value="1"/>
</dbReference>
<dbReference type="CDD" id="cd00075">
    <property type="entry name" value="HATPase"/>
    <property type="match status" value="1"/>
</dbReference>
<evidence type="ECO:0000256" key="4">
    <source>
        <dbReference type="ARBA" id="ARBA00022553"/>
    </source>
</evidence>
<evidence type="ECO:0000256" key="3">
    <source>
        <dbReference type="ARBA" id="ARBA00012438"/>
    </source>
</evidence>
<keyword evidence="5" id="KW-0808">Transferase</keyword>
<dbReference type="Pfam" id="PF02518">
    <property type="entry name" value="HATPase_c"/>
    <property type="match status" value="1"/>
</dbReference>
<organism evidence="14 15">
    <name type="scientific">Candidatus Pullichristensenella excrementigallinarum</name>
    <dbReference type="NCBI Taxonomy" id="2840907"/>
    <lineage>
        <taxon>Bacteria</taxon>
        <taxon>Bacillati</taxon>
        <taxon>Bacillota</taxon>
        <taxon>Clostridia</taxon>
        <taxon>Candidatus Pullichristensenella</taxon>
    </lineage>
</organism>
<dbReference type="PANTHER" id="PTHR45436">
    <property type="entry name" value="SENSOR HISTIDINE KINASE YKOH"/>
    <property type="match status" value="1"/>
</dbReference>
<dbReference type="InterPro" id="IPR005467">
    <property type="entry name" value="His_kinase_dom"/>
</dbReference>
<dbReference type="InterPro" id="IPR003594">
    <property type="entry name" value="HATPase_dom"/>
</dbReference>
<dbReference type="CDD" id="cd00082">
    <property type="entry name" value="HisKA"/>
    <property type="match status" value="1"/>
</dbReference>
<dbReference type="Proteomes" id="UP000824072">
    <property type="component" value="Unassembled WGS sequence"/>
</dbReference>
<comment type="catalytic activity">
    <reaction evidence="1">
        <text>ATP + protein L-histidine = ADP + protein N-phospho-L-histidine.</text>
        <dbReference type="EC" id="2.7.13.3"/>
    </reaction>
</comment>
<reference evidence="14" key="1">
    <citation type="submission" date="2020-10" db="EMBL/GenBank/DDBJ databases">
        <authorList>
            <person name="Gilroy R."/>
        </authorList>
    </citation>
    <scope>NUCLEOTIDE SEQUENCE</scope>
    <source>
        <strain evidence="14">ChiHcec3-11533</strain>
    </source>
</reference>
<dbReference type="CDD" id="cd06225">
    <property type="entry name" value="HAMP"/>
    <property type="match status" value="1"/>
</dbReference>
<dbReference type="FunFam" id="3.30.565.10:FF:000006">
    <property type="entry name" value="Sensor histidine kinase WalK"/>
    <property type="match status" value="1"/>
</dbReference>
<feature type="transmembrane region" description="Helical" evidence="11">
    <location>
        <begin position="149"/>
        <end position="168"/>
    </location>
</feature>
<dbReference type="SUPFAM" id="SSF47384">
    <property type="entry name" value="Homodimeric domain of signal transducing histidine kinase"/>
    <property type="match status" value="1"/>
</dbReference>
<evidence type="ECO:0000259" key="13">
    <source>
        <dbReference type="PROSITE" id="PS50885"/>
    </source>
</evidence>
<keyword evidence="4" id="KW-0597">Phosphoprotein</keyword>
<dbReference type="InterPro" id="IPR004358">
    <property type="entry name" value="Sig_transdc_His_kin-like_C"/>
</dbReference>
<evidence type="ECO:0000256" key="10">
    <source>
        <dbReference type="ARBA" id="ARBA00023136"/>
    </source>
</evidence>
<keyword evidence="8 11" id="KW-1133">Transmembrane helix</keyword>